<dbReference type="InterPro" id="IPR017939">
    <property type="entry name" value="G-Glutamylcylcotransferase"/>
</dbReference>
<evidence type="ECO:0000256" key="4">
    <source>
        <dbReference type="PIRSR" id="PIRSR617939-2"/>
    </source>
</evidence>
<dbReference type="Proteomes" id="UP000663864">
    <property type="component" value="Unassembled WGS sequence"/>
</dbReference>
<evidence type="ECO:0000256" key="5">
    <source>
        <dbReference type="SAM" id="Phobius"/>
    </source>
</evidence>
<dbReference type="EMBL" id="CAJNOT010000137">
    <property type="protein sequence ID" value="CAF0858702.1"/>
    <property type="molecule type" value="Genomic_DNA"/>
</dbReference>
<sequence>MHPDILTGRRKIRPVESIPGILEGWQLTFDLRGIPAVEPCFGNIKENPDSEIHGVLHKMTSKEFKHLMATEGGSGIDANGYIPKKVNVHAYDGRIIEAYVLVVRQTSPAILYHHAVPSHRYIGLLRNGATHYNIHPLYIEYLQSLPSIERNKPVMILVTIEILLLTTLLSPIWIPGIIYYVCTNQKAHARPFFFTLMMTNLWRIYRFFGRKRVIQPYYSASFPRGSTHFKANTETFRAEVQIDEQTLPDTVSDISSEPILSSTSPSLIKQRKINQILAEEAEQQYDE</sequence>
<dbReference type="AlphaFoldDB" id="A0A813WBL7"/>
<accession>A0A813WBL7</accession>
<comment type="caution">
    <text evidence="6">The sequence shown here is derived from an EMBL/GenBank/DDBJ whole genome shotgun (WGS) entry which is preliminary data.</text>
</comment>
<dbReference type="InterPro" id="IPR036568">
    <property type="entry name" value="GGCT-like_sf"/>
</dbReference>
<dbReference type="InterPro" id="IPR013024">
    <property type="entry name" value="GGCT-like"/>
</dbReference>
<feature type="active site" description="Proton acceptor" evidence="3">
    <location>
        <position position="71"/>
    </location>
</feature>
<dbReference type="Pfam" id="PF13772">
    <property type="entry name" value="AIG2_2"/>
    <property type="match status" value="1"/>
</dbReference>
<evidence type="ECO:0000256" key="3">
    <source>
        <dbReference type="PIRSR" id="PIRSR617939-1"/>
    </source>
</evidence>
<dbReference type="PANTHER" id="PTHR12935">
    <property type="entry name" value="GAMMA-GLUTAMYLCYCLOTRANSFERASE"/>
    <property type="match status" value="1"/>
</dbReference>
<dbReference type="SUPFAM" id="SSF110857">
    <property type="entry name" value="Gamma-glutamyl cyclotransferase-like"/>
    <property type="match status" value="1"/>
</dbReference>
<feature type="transmembrane region" description="Helical" evidence="5">
    <location>
        <begin position="154"/>
        <end position="181"/>
    </location>
</feature>
<gene>
    <name evidence="6" type="ORF">ZHD862_LOCUS5265</name>
</gene>
<organism evidence="6 7">
    <name type="scientific">Rotaria sordida</name>
    <dbReference type="NCBI Taxonomy" id="392033"/>
    <lineage>
        <taxon>Eukaryota</taxon>
        <taxon>Metazoa</taxon>
        <taxon>Spiralia</taxon>
        <taxon>Gnathifera</taxon>
        <taxon>Rotifera</taxon>
        <taxon>Eurotatoria</taxon>
        <taxon>Bdelloidea</taxon>
        <taxon>Philodinida</taxon>
        <taxon>Philodinidae</taxon>
        <taxon>Rotaria</taxon>
    </lineage>
</organism>
<dbReference type="PANTHER" id="PTHR12935:SF0">
    <property type="entry name" value="GAMMA-GLUTAMYLCYCLOTRANSFERASE"/>
    <property type="match status" value="1"/>
</dbReference>
<keyword evidence="5" id="KW-0472">Membrane</keyword>
<keyword evidence="2" id="KW-0456">Lyase</keyword>
<reference evidence="6" key="1">
    <citation type="submission" date="2021-02" db="EMBL/GenBank/DDBJ databases">
        <authorList>
            <person name="Nowell W R."/>
        </authorList>
    </citation>
    <scope>NUCLEOTIDE SEQUENCE</scope>
</reference>
<keyword evidence="5" id="KW-1133">Transmembrane helix</keyword>
<protein>
    <recommendedName>
        <fullName evidence="1">gamma-glutamylcyclotransferase</fullName>
        <ecNumber evidence="1">4.3.2.9</ecNumber>
    </recommendedName>
</protein>
<name>A0A813WBL7_9BILA</name>
<evidence type="ECO:0000313" key="6">
    <source>
        <dbReference type="EMBL" id="CAF0858702.1"/>
    </source>
</evidence>
<dbReference type="EC" id="4.3.2.9" evidence="1"/>
<proteinExistence type="predicted"/>
<evidence type="ECO:0000256" key="2">
    <source>
        <dbReference type="ARBA" id="ARBA00023239"/>
    </source>
</evidence>
<evidence type="ECO:0000313" key="7">
    <source>
        <dbReference type="Proteomes" id="UP000663864"/>
    </source>
</evidence>
<dbReference type="GO" id="GO:0003839">
    <property type="term" value="F:gamma-glutamylcyclotransferase activity"/>
    <property type="evidence" value="ECO:0007669"/>
    <property type="project" value="UniProtKB-EC"/>
</dbReference>
<feature type="binding site" evidence="4">
    <location>
        <position position="121"/>
    </location>
    <ligand>
        <name>substrate</name>
    </ligand>
</feature>
<evidence type="ECO:0000256" key="1">
    <source>
        <dbReference type="ARBA" id="ARBA00012346"/>
    </source>
</evidence>
<keyword evidence="5" id="KW-0812">Transmembrane</keyword>
<dbReference type="Gene3D" id="3.10.490.10">
    <property type="entry name" value="Gamma-glutamyl cyclotransferase-like"/>
    <property type="match status" value="1"/>
</dbReference>
<dbReference type="CDD" id="cd06661">
    <property type="entry name" value="GGCT_like"/>
    <property type="match status" value="1"/>
</dbReference>